<organism evidence="2">
    <name type="scientific">marine sediment metagenome</name>
    <dbReference type="NCBI Taxonomy" id="412755"/>
    <lineage>
        <taxon>unclassified sequences</taxon>
        <taxon>metagenomes</taxon>
        <taxon>ecological metagenomes</taxon>
    </lineage>
</organism>
<comment type="caution">
    <text evidence="2">The sequence shown here is derived from an EMBL/GenBank/DDBJ whole genome shotgun (WGS) entry which is preliminary data.</text>
</comment>
<protein>
    <submittedName>
        <fullName evidence="2">Uncharacterized protein</fullName>
    </submittedName>
</protein>
<sequence>MAQEKLTEEPEPSFFEHAKSNYRHPEVDTDVYLYINHWRNSIPYEGHGGLIERDILTPGDPLNPPKKAAFFDYLIASNFPLGFFSTTREGQE</sequence>
<proteinExistence type="predicted"/>
<name>X1BYU2_9ZZZZ</name>
<feature type="region of interest" description="Disordered" evidence="1">
    <location>
        <begin position="1"/>
        <end position="20"/>
    </location>
</feature>
<evidence type="ECO:0000313" key="2">
    <source>
        <dbReference type="EMBL" id="GAG77331.1"/>
    </source>
</evidence>
<accession>X1BYU2</accession>
<gene>
    <name evidence="2" type="ORF">S01H4_25491</name>
</gene>
<dbReference type="EMBL" id="BART01012135">
    <property type="protein sequence ID" value="GAG77331.1"/>
    <property type="molecule type" value="Genomic_DNA"/>
</dbReference>
<dbReference type="AlphaFoldDB" id="X1BYU2"/>
<evidence type="ECO:0000256" key="1">
    <source>
        <dbReference type="SAM" id="MobiDB-lite"/>
    </source>
</evidence>
<reference evidence="2" key="1">
    <citation type="journal article" date="2014" name="Front. Microbiol.">
        <title>High frequency of phylogenetically diverse reductive dehalogenase-homologous genes in deep subseafloor sedimentary metagenomes.</title>
        <authorList>
            <person name="Kawai M."/>
            <person name="Futagami T."/>
            <person name="Toyoda A."/>
            <person name="Takaki Y."/>
            <person name="Nishi S."/>
            <person name="Hori S."/>
            <person name="Arai W."/>
            <person name="Tsubouchi T."/>
            <person name="Morono Y."/>
            <person name="Uchiyama I."/>
            <person name="Ito T."/>
            <person name="Fujiyama A."/>
            <person name="Inagaki F."/>
            <person name="Takami H."/>
        </authorList>
    </citation>
    <scope>NUCLEOTIDE SEQUENCE</scope>
    <source>
        <strain evidence="2">Expedition CK06-06</strain>
    </source>
</reference>